<sequence length="255" mass="27151">MSYAIYPGLRDKTVVVTGGGSGIGAEMVSAFAQQGARVHCIDISEADTARLRQALAAEGLPITCHVCDLRDLDATAAVFARIARDGAPIGVLVNNAGRDDRHRVEAITPAVWEDCMAVNLRHQFFCAQLAAASMRTAQAGVILNMGSASWHVAVPDLAAYMTAKAGIEGLTRGLARDLGRDGIRVNCIVPGAVRTPRQMQLWQTPESEARLMQGQCLPVRIEPRHVAAMALFLASDDAGCCSGREYFVDAGTFGL</sequence>
<evidence type="ECO:0000313" key="3">
    <source>
        <dbReference type="EMBL" id="AOZ10442.1"/>
    </source>
</evidence>
<name>A0A1D9IEA1_9BURK</name>
<evidence type="ECO:0000256" key="2">
    <source>
        <dbReference type="ARBA" id="ARBA00023002"/>
    </source>
</evidence>
<dbReference type="PRINTS" id="PR00081">
    <property type="entry name" value="GDHRDH"/>
</dbReference>
<dbReference type="PANTHER" id="PTHR43639">
    <property type="entry name" value="OXIDOREDUCTASE, SHORT-CHAIN DEHYDROGENASE/REDUCTASE FAMILY (AFU_ORTHOLOGUE AFUA_5G02870)"/>
    <property type="match status" value="1"/>
</dbReference>
<dbReference type="RefSeq" id="WP_071018020.1">
    <property type="nucleotide sequence ID" value="NZ_CP017755.1"/>
</dbReference>
<evidence type="ECO:0000313" key="4">
    <source>
        <dbReference type="Proteomes" id="UP000177515"/>
    </source>
</evidence>
<dbReference type="PRINTS" id="PR00080">
    <property type="entry name" value="SDRFAMILY"/>
</dbReference>
<protein>
    <submittedName>
        <fullName evidence="3">3-oxoacyl-ACP reductase</fullName>
    </submittedName>
</protein>
<dbReference type="CDD" id="cd05233">
    <property type="entry name" value="SDR_c"/>
    <property type="match status" value="1"/>
</dbReference>
<dbReference type="SUPFAM" id="SSF51735">
    <property type="entry name" value="NAD(P)-binding Rossmann-fold domains"/>
    <property type="match status" value="1"/>
</dbReference>
<accession>A0A1D9IEA1</accession>
<organism evidence="3 4">
    <name type="scientific">Cupriavidus malaysiensis</name>
    <dbReference type="NCBI Taxonomy" id="367825"/>
    <lineage>
        <taxon>Bacteria</taxon>
        <taxon>Pseudomonadati</taxon>
        <taxon>Pseudomonadota</taxon>
        <taxon>Betaproteobacteria</taxon>
        <taxon>Burkholderiales</taxon>
        <taxon>Burkholderiaceae</taxon>
        <taxon>Cupriavidus</taxon>
    </lineage>
</organism>
<comment type="similarity">
    <text evidence="1">Belongs to the short-chain dehydrogenases/reductases (SDR) family.</text>
</comment>
<dbReference type="PANTHER" id="PTHR43639:SF1">
    <property type="entry name" value="SHORT-CHAIN DEHYDROGENASE_REDUCTASE FAMILY PROTEIN"/>
    <property type="match status" value="1"/>
</dbReference>
<proteinExistence type="inferred from homology"/>
<keyword evidence="4" id="KW-1185">Reference proteome</keyword>
<dbReference type="InterPro" id="IPR036291">
    <property type="entry name" value="NAD(P)-bd_dom_sf"/>
</dbReference>
<dbReference type="EMBL" id="CP017755">
    <property type="protein sequence ID" value="AOZ10442.1"/>
    <property type="molecule type" value="Genomic_DNA"/>
</dbReference>
<evidence type="ECO:0000256" key="1">
    <source>
        <dbReference type="ARBA" id="ARBA00006484"/>
    </source>
</evidence>
<dbReference type="InterPro" id="IPR002347">
    <property type="entry name" value="SDR_fam"/>
</dbReference>
<gene>
    <name evidence="3" type="ORF">BKK80_33220</name>
</gene>
<reference evidence="3 4" key="1">
    <citation type="submission" date="2016-10" db="EMBL/GenBank/DDBJ databases">
        <title>Complete genome sequences of three Cupriavidus strains isolated from various Malaysian environments.</title>
        <authorList>
            <person name="Abdullah A.A.-A."/>
            <person name="Shafie N.A.H."/>
            <person name="Lau N.S."/>
        </authorList>
    </citation>
    <scope>NUCLEOTIDE SEQUENCE [LARGE SCALE GENOMIC DNA]</scope>
    <source>
        <strain evidence="3 4">USMAA1020</strain>
    </source>
</reference>
<dbReference type="Pfam" id="PF13561">
    <property type="entry name" value="adh_short_C2"/>
    <property type="match status" value="1"/>
</dbReference>
<dbReference type="Gene3D" id="3.40.50.720">
    <property type="entry name" value="NAD(P)-binding Rossmann-like Domain"/>
    <property type="match status" value="1"/>
</dbReference>
<dbReference type="Proteomes" id="UP000177515">
    <property type="component" value="Chromosome 2"/>
</dbReference>
<keyword evidence="2" id="KW-0560">Oxidoreductase</keyword>